<dbReference type="PANTHER" id="PTHR10773:SF19">
    <property type="match status" value="1"/>
</dbReference>
<dbReference type="EMBL" id="JAHWGI010000064">
    <property type="protein sequence ID" value="KAK3908516.1"/>
    <property type="molecule type" value="Genomic_DNA"/>
</dbReference>
<evidence type="ECO:0000313" key="3">
    <source>
        <dbReference type="Proteomes" id="UP001219518"/>
    </source>
</evidence>
<protein>
    <submittedName>
        <fullName evidence="2">Glutamine-rich protein 2</fullName>
    </submittedName>
</protein>
<dbReference type="PANTHER" id="PTHR10773">
    <property type="entry name" value="DNA-DIRECTED RNA POLYMERASES I, II, AND III SUBUNIT RPABC2"/>
    <property type="match status" value="1"/>
</dbReference>
<feature type="region of interest" description="Disordered" evidence="1">
    <location>
        <begin position="1"/>
        <end position="69"/>
    </location>
</feature>
<dbReference type="Proteomes" id="UP001219518">
    <property type="component" value="Unassembled WGS sequence"/>
</dbReference>
<feature type="compositionally biased region" description="Basic residues" evidence="1">
    <location>
        <begin position="185"/>
        <end position="199"/>
    </location>
</feature>
<gene>
    <name evidence="2" type="ORF">KUF71_003328</name>
</gene>
<comment type="caution">
    <text evidence="2">The sequence shown here is derived from an EMBL/GenBank/DDBJ whole genome shotgun (WGS) entry which is preliminary data.</text>
</comment>
<feature type="compositionally biased region" description="Polar residues" evidence="1">
    <location>
        <begin position="60"/>
        <end position="69"/>
    </location>
</feature>
<reference evidence="2" key="2">
    <citation type="journal article" date="2023" name="BMC Genomics">
        <title>Pest status, molecular evolution, and epigenetic factors derived from the genome assembly of Frankliniella fusca, a thysanopteran phytovirus vector.</title>
        <authorList>
            <person name="Catto M.A."/>
            <person name="Labadie P.E."/>
            <person name="Jacobson A.L."/>
            <person name="Kennedy G.G."/>
            <person name="Srinivasan R."/>
            <person name="Hunt B.G."/>
        </authorList>
    </citation>
    <scope>NUCLEOTIDE SEQUENCE</scope>
    <source>
        <strain evidence="2">PL_HMW_Pooled</strain>
    </source>
</reference>
<feature type="region of interest" description="Disordered" evidence="1">
    <location>
        <begin position="174"/>
        <end position="199"/>
    </location>
</feature>
<evidence type="ECO:0000256" key="1">
    <source>
        <dbReference type="SAM" id="MobiDB-lite"/>
    </source>
</evidence>
<feature type="compositionally biased region" description="Polar residues" evidence="1">
    <location>
        <begin position="1"/>
        <end position="15"/>
    </location>
</feature>
<feature type="compositionally biased region" description="Polar residues" evidence="1">
    <location>
        <begin position="30"/>
        <end position="50"/>
    </location>
</feature>
<feature type="non-terminal residue" evidence="2">
    <location>
        <position position="1"/>
    </location>
</feature>
<feature type="non-terminal residue" evidence="2">
    <location>
        <position position="666"/>
    </location>
</feature>
<reference evidence="2" key="1">
    <citation type="submission" date="2021-07" db="EMBL/GenBank/DDBJ databases">
        <authorList>
            <person name="Catto M.A."/>
            <person name="Jacobson A."/>
            <person name="Kennedy G."/>
            <person name="Labadie P."/>
            <person name="Hunt B.G."/>
            <person name="Srinivasan R."/>
        </authorList>
    </citation>
    <scope>NUCLEOTIDE SEQUENCE</scope>
    <source>
        <strain evidence="2">PL_HMW_Pooled</strain>
        <tissue evidence="2">Head</tissue>
    </source>
</reference>
<organism evidence="2 3">
    <name type="scientific">Frankliniella fusca</name>
    <dbReference type="NCBI Taxonomy" id="407009"/>
    <lineage>
        <taxon>Eukaryota</taxon>
        <taxon>Metazoa</taxon>
        <taxon>Ecdysozoa</taxon>
        <taxon>Arthropoda</taxon>
        <taxon>Hexapoda</taxon>
        <taxon>Insecta</taxon>
        <taxon>Pterygota</taxon>
        <taxon>Neoptera</taxon>
        <taxon>Paraneoptera</taxon>
        <taxon>Thysanoptera</taxon>
        <taxon>Terebrantia</taxon>
        <taxon>Thripoidea</taxon>
        <taxon>Thripidae</taxon>
        <taxon>Frankliniella</taxon>
    </lineage>
</organism>
<feature type="compositionally biased region" description="Low complexity" evidence="1">
    <location>
        <begin position="16"/>
        <end position="29"/>
    </location>
</feature>
<feature type="region of interest" description="Disordered" evidence="1">
    <location>
        <begin position="341"/>
        <end position="363"/>
    </location>
</feature>
<evidence type="ECO:0000313" key="2">
    <source>
        <dbReference type="EMBL" id="KAK3908516.1"/>
    </source>
</evidence>
<accession>A0AAE1GSF8</accession>
<keyword evidence="3" id="KW-1185">Reference proteome</keyword>
<proteinExistence type="predicted"/>
<dbReference type="AlphaFoldDB" id="A0AAE1GSF8"/>
<sequence>QSSSSCQQESFNQDNTISGSIGLISTSPSNQGVHATNTSHKANNVMSPMPNSKRCRSPDNAFQSGTGLSSRKKAANDVFKITSEELDLDELLAMDDPVFALTTHCGGPSSNVNHLAGDLLIGAIRAQEAMNSQRENTTPPLLRELQLDDTDVHFRDGSDREEEVEEAPLIPEQEQEVMRTPTPPARKRNCLPKTPKRKRLRDPTRWLDTIRKTAKNAGQSYTSKRGKTVNAVRMKGPCACPKLCIRKVSEQDRLKLFSEYYSTNSQRDKWEFITRHSESTPVVRKTTIGNSRRKNSRKYFFYVGPKGEEKKEYVCKTMFINTLSISHAVIDSAYKHLKGGDTHILSPDKRGRHGNRPKKTTEDQKRYIRQHINLYPRVPSHYCRERSQREYLEWALSLKRMSNQYVEWCKETNVPAAAVASRRQYITVLCSEFNISFFKPKKDQCALCRLIKTSNREEREKFKDKFVKHQSNKKLARKELKEAKEAGINDSSIKVIAFDLQKVLPIPKSEVSVFFFFTKINFLSTTLFDLVRKEGVCHLWHEAVAKRGANEISSCNENDSIHARIESEAKRKELFDMDEWIKLIQSAKQKDPMYEVKIMKREDIFEFHQMVDSYQQWKKDTNGRKIEWSKVKILKYPIHATHFAFVESVDVSTAKVFKGTDNTEMT</sequence>
<name>A0AAE1GSF8_9NEOP</name>